<dbReference type="AlphaFoldDB" id="A0CJ69"/>
<name>A0CJ69_PARTE</name>
<accession>A0CJ69</accession>
<organism evidence="1 2">
    <name type="scientific">Paramecium tetraurelia</name>
    <dbReference type="NCBI Taxonomy" id="5888"/>
    <lineage>
        <taxon>Eukaryota</taxon>
        <taxon>Sar</taxon>
        <taxon>Alveolata</taxon>
        <taxon>Ciliophora</taxon>
        <taxon>Intramacronucleata</taxon>
        <taxon>Oligohymenophorea</taxon>
        <taxon>Peniculida</taxon>
        <taxon>Parameciidae</taxon>
        <taxon>Paramecium</taxon>
    </lineage>
</organism>
<gene>
    <name evidence="1" type="ORF">GSPATT00038618001</name>
</gene>
<dbReference type="HOGENOM" id="CLU_093329_0_0_1"/>
<reference evidence="1 2" key="1">
    <citation type="journal article" date="2006" name="Nature">
        <title>Global trends of whole-genome duplications revealed by the ciliate Paramecium tetraurelia.</title>
        <authorList>
            <consortium name="Genoscope"/>
            <person name="Aury J.-M."/>
            <person name="Jaillon O."/>
            <person name="Duret L."/>
            <person name="Noel B."/>
            <person name="Jubin C."/>
            <person name="Porcel B.M."/>
            <person name="Segurens B."/>
            <person name="Daubin V."/>
            <person name="Anthouard V."/>
            <person name="Aiach N."/>
            <person name="Arnaiz O."/>
            <person name="Billaut A."/>
            <person name="Beisson J."/>
            <person name="Blanc I."/>
            <person name="Bouhouche K."/>
            <person name="Camara F."/>
            <person name="Duharcourt S."/>
            <person name="Guigo R."/>
            <person name="Gogendeau D."/>
            <person name="Katinka M."/>
            <person name="Keller A.-M."/>
            <person name="Kissmehl R."/>
            <person name="Klotz C."/>
            <person name="Koll F."/>
            <person name="Le Moue A."/>
            <person name="Lepere C."/>
            <person name="Malinsky S."/>
            <person name="Nowacki M."/>
            <person name="Nowak J.K."/>
            <person name="Plattner H."/>
            <person name="Poulain J."/>
            <person name="Ruiz F."/>
            <person name="Serrano V."/>
            <person name="Zagulski M."/>
            <person name="Dessen P."/>
            <person name="Betermier M."/>
            <person name="Weissenbach J."/>
            <person name="Scarpelli C."/>
            <person name="Schachter V."/>
            <person name="Sperling L."/>
            <person name="Meyer E."/>
            <person name="Cohen J."/>
            <person name="Wincker P."/>
        </authorList>
    </citation>
    <scope>NUCLEOTIDE SEQUENCE [LARGE SCALE GENOMIC DNA]</scope>
    <source>
        <strain evidence="1 2">Stock d4-2</strain>
    </source>
</reference>
<dbReference type="EMBL" id="CT868090">
    <property type="protein sequence ID" value="CAK70836.1"/>
    <property type="molecule type" value="Genomic_DNA"/>
</dbReference>
<dbReference type="RefSeq" id="XP_001438233.1">
    <property type="nucleotide sequence ID" value="XM_001438196.1"/>
</dbReference>
<evidence type="ECO:0000313" key="1">
    <source>
        <dbReference type="EMBL" id="CAK70836.1"/>
    </source>
</evidence>
<sequence length="227" mass="27388">MNIQVIELIQFLNQRLNEDQNLQILLQTKVKSVLSKIQKQRNNFTFRLFWQQLQVVNLDSIIKSRRFAINKLRKHSNRSKMMKKKTHFDTIYKIQLIYKYILKSYVYQVLINNSHQFNSIKVYIQTNINDCRMIIKLIIVFNINQKLEGLQDHFELKGPKRKKSFKFSKLNNIKPFQQKNSQNSFRMIDNLNQTVLIKPPEINQDSSLIQLFIFFERMILTIDYIQI</sequence>
<dbReference type="InParanoid" id="A0CJ69"/>
<evidence type="ECO:0008006" key="3">
    <source>
        <dbReference type="Google" id="ProtNLM"/>
    </source>
</evidence>
<evidence type="ECO:0000313" key="2">
    <source>
        <dbReference type="Proteomes" id="UP000000600"/>
    </source>
</evidence>
<dbReference type="Proteomes" id="UP000000600">
    <property type="component" value="Unassembled WGS sequence"/>
</dbReference>
<dbReference type="KEGG" id="ptm:GSPATT00038618001"/>
<keyword evidence="2" id="KW-1185">Reference proteome</keyword>
<protein>
    <recommendedName>
        <fullName evidence="3">Transmembrane protein</fullName>
    </recommendedName>
</protein>
<dbReference type="GeneID" id="5024020"/>
<proteinExistence type="predicted"/>